<feature type="region of interest" description="Disordered" evidence="1">
    <location>
        <begin position="62"/>
        <end position="86"/>
    </location>
</feature>
<feature type="signal peptide" evidence="2">
    <location>
        <begin position="1"/>
        <end position="34"/>
    </location>
</feature>
<keyword evidence="4" id="KW-1185">Reference proteome</keyword>
<organism evidence="3 4">
    <name type="scientific">Petrolisthes manimaculis</name>
    <dbReference type="NCBI Taxonomy" id="1843537"/>
    <lineage>
        <taxon>Eukaryota</taxon>
        <taxon>Metazoa</taxon>
        <taxon>Ecdysozoa</taxon>
        <taxon>Arthropoda</taxon>
        <taxon>Crustacea</taxon>
        <taxon>Multicrustacea</taxon>
        <taxon>Malacostraca</taxon>
        <taxon>Eumalacostraca</taxon>
        <taxon>Eucarida</taxon>
        <taxon>Decapoda</taxon>
        <taxon>Pleocyemata</taxon>
        <taxon>Anomura</taxon>
        <taxon>Galatheoidea</taxon>
        <taxon>Porcellanidae</taxon>
        <taxon>Petrolisthes</taxon>
    </lineage>
</organism>
<evidence type="ECO:0000256" key="2">
    <source>
        <dbReference type="SAM" id="SignalP"/>
    </source>
</evidence>
<gene>
    <name evidence="3" type="ORF">Pmani_035234</name>
</gene>
<keyword evidence="2" id="KW-0732">Signal</keyword>
<evidence type="ECO:0000313" key="4">
    <source>
        <dbReference type="Proteomes" id="UP001292094"/>
    </source>
</evidence>
<reference evidence="3" key="1">
    <citation type="submission" date="2023-11" db="EMBL/GenBank/DDBJ databases">
        <title>Genome assemblies of two species of porcelain crab, Petrolisthes cinctipes and Petrolisthes manimaculis (Anomura: Porcellanidae).</title>
        <authorList>
            <person name="Angst P."/>
        </authorList>
    </citation>
    <scope>NUCLEOTIDE SEQUENCE</scope>
    <source>
        <strain evidence="3">PB745_02</strain>
        <tissue evidence="3">Gill</tissue>
    </source>
</reference>
<dbReference type="EMBL" id="JAWZYT010004990">
    <property type="protein sequence ID" value="KAK4291970.1"/>
    <property type="molecule type" value="Genomic_DNA"/>
</dbReference>
<dbReference type="Proteomes" id="UP001292094">
    <property type="component" value="Unassembled WGS sequence"/>
</dbReference>
<proteinExistence type="predicted"/>
<sequence>MFTCGTEPPQHLALSRWHGIVLLTLCQMAVVCVGVPGGGGTDRDPGVKALCRGGVAPPPTFFSELGQRPPRAPGLWGPLLQPCPTT</sequence>
<protein>
    <submittedName>
        <fullName evidence="3">Uncharacterized protein</fullName>
    </submittedName>
</protein>
<accession>A0AAE1NMR0</accession>
<evidence type="ECO:0000256" key="1">
    <source>
        <dbReference type="SAM" id="MobiDB-lite"/>
    </source>
</evidence>
<name>A0AAE1NMR0_9EUCA</name>
<feature type="chain" id="PRO_5042029019" evidence="2">
    <location>
        <begin position="35"/>
        <end position="86"/>
    </location>
</feature>
<evidence type="ECO:0000313" key="3">
    <source>
        <dbReference type="EMBL" id="KAK4291970.1"/>
    </source>
</evidence>
<comment type="caution">
    <text evidence="3">The sequence shown here is derived from an EMBL/GenBank/DDBJ whole genome shotgun (WGS) entry which is preliminary data.</text>
</comment>
<dbReference type="AlphaFoldDB" id="A0AAE1NMR0"/>